<feature type="transmembrane region" description="Helical" evidence="6">
    <location>
        <begin position="38"/>
        <end position="64"/>
    </location>
</feature>
<feature type="transmembrane region" description="Helical" evidence="6">
    <location>
        <begin position="309"/>
        <end position="328"/>
    </location>
</feature>
<keyword evidence="9" id="KW-1185">Reference proteome</keyword>
<reference evidence="9" key="1">
    <citation type="journal article" date="2019" name="Int. J. Syst. Evol. Microbiol.">
        <title>The Global Catalogue of Microorganisms (GCM) 10K type strain sequencing project: providing services to taxonomists for standard genome sequencing and annotation.</title>
        <authorList>
            <consortium name="The Broad Institute Genomics Platform"/>
            <consortium name="The Broad Institute Genome Sequencing Center for Infectious Disease"/>
            <person name="Wu L."/>
            <person name="Ma J."/>
        </authorList>
    </citation>
    <scope>NUCLEOTIDE SEQUENCE [LARGE SCALE GENOMIC DNA]</scope>
    <source>
        <strain evidence="9">CCUG 48216</strain>
    </source>
</reference>
<evidence type="ECO:0000259" key="7">
    <source>
        <dbReference type="Pfam" id="PF05425"/>
    </source>
</evidence>
<gene>
    <name evidence="8" type="ORF">ACFQ2Z_05740</name>
</gene>
<keyword evidence="4 6" id="KW-1133">Transmembrane helix</keyword>
<accession>A0ABW3S7R4</accession>
<dbReference type="EMBL" id="JBHTKZ010000006">
    <property type="protein sequence ID" value="MFD1180853.1"/>
    <property type="molecule type" value="Genomic_DNA"/>
</dbReference>
<keyword evidence="3 6" id="KW-0812">Transmembrane</keyword>
<evidence type="ECO:0000313" key="8">
    <source>
        <dbReference type="EMBL" id="MFD1180853.1"/>
    </source>
</evidence>
<dbReference type="Pfam" id="PF05425">
    <property type="entry name" value="CopD"/>
    <property type="match status" value="1"/>
</dbReference>
<feature type="transmembrane region" description="Helical" evidence="6">
    <location>
        <begin position="214"/>
        <end position="235"/>
    </location>
</feature>
<evidence type="ECO:0000256" key="2">
    <source>
        <dbReference type="ARBA" id="ARBA00022475"/>
    </source>
</evidence>
<dbReference type="RefSeq" id="WP_240267662.1">
    <property type="nucleotide sequence ID" value="NZ_JAKSXN010000003.1"/>
</dbReference>
<keyword evidence="5 6" id="KW-0472">Membrane</keyword>
<dbReference type="Proteomes" id="UP001597211">
    <property type="component" value="Unassembled WGS sequence"/>
</dbReference>
<evidence type="ECO:0000256" key="3">
    <source>
        <dbReference type="ARBA" id="ARBA00022692"/>
    </source>
</evidence>
<evidence type="ECO:0000256" key="1">
    <source>
        <dbReference type="ARBA" id="ARBA00004651"/>
    </source>
</evidence>
<feature type="domain" description="Copper resistance protein D" evidence="7">
    <location>
        <begin position="171"/>
        <end position="267"/>
    </location>
</feature>
<feature type="transmembrane region" description="Helical" evidence="6">
    <location>
        <begin position="140"/>
        <end position="163"/>
    </location>
</feature>
<evidence type="ECO:0000313" key="9">
    <source>
        <dbReference type="Proteomes" id="UP001597211"/>
    </source>
</evidence>
<evidence type="ECO:0000256" key="4">
    <source>
        <dbReference type="ARBA" id="ARBA00022989"/>
    </source>
</evidence>
<dbReference type="PANTHER" id="PTHR34820:SF4">
    <property type="entry name" value="INNER MEMBRANE PROTEIN YEBZ"/>
    <property type="match status" value="1"/>
</dbReference>
<feature type="transmembrane region" description="Helical" evidence="6">
    <location>
        <begin position="6"/>
        <end position="26"/>
    </location>
</feature>
<organism evidence="8 9">
    <name type="scientific">Paenibacillus timonensis</name>
    <dbReference type="NCBI Taxonomy" id="225915"/>
    <lineage>
        <taxon>Bacteria</taxon>
        <taxon>Bacillati</taxon>
        <taxon>Bacillota</taxon>
        <taxon>Bacilli</taxon>
        <taxon>Bacillales</taxon>
        <taxon>Paenibacillaceae</taxon>
        <taxon>Paenibacillus</taxon>
    </lineage>
</organism>
<protein>
    <submittedName>
        <fullName evidence="8">Copper resistance D family protein</fullName>
    </submittedName>
</protein>
<dbReference type="InterPro" id="IPR032694">
    <property type="entry name" value="CopC/D"/>
</dbReference>
<evidence type="ECO:0000256" key="5">
    <source>
        <dbReference type="ARBA" id="ARBA00023136"/>
    </source>
</evidence>
<feature type="transmembrane region" description="Helical" evidence="6">
    <location>
        <begin position="175"/>
        <end position="194"/>
    </location>
</feature>
<comment type="subcellular location">
    <subcellularLocation>
        <location evidence="1">Cell membrane</location>
        <topology evidence="1">Multi-pass membrane protein</topology>
    </subcellularLocation>
</comment>
<comment type="caution">
    <text evidence="8">The sequence shown here is derived from an EMBL/GenBank/DDBJ whole genome shotgun (WGS) entry which is preliminary data.</text>
</comment>
<feature type="transmembrane region" description="Helical" evidence="6">
    <location>
        <begin position="84"/>
        <end position="103"/>
    </location>
</feature>
<feature type="transmembrane region" description="Helical" evidence="6">
    <location>
        <begin position="110"/>
        <end position="128"/>
    </location>
</feature>
<sequence>MMYWLGEPFLYLSFAFVAGWLVMIGAKESEALARIPMPLVMAALLGVAVFSFLPVLRIIMFFADDVGFRLTFESVLFTFTEGKAYWWTLLFIGLLFVAIGFGDPVRNQKSWILCCVLLLGLMMSLGWSSHLTALYGNAGLISYVLHFLAVAVWSGALLAAGWFKPTHSWSRFLSWFHPAAMLAMLVIVLSGLYLTNAVVPEYLNGLALPYGQALLLKHLLLIPLFVFALLNGFLVKRKLQKNPSFNPKPWAKAESLLILMIYTVTGFMNQQSAPHDVSETLRETPASKLFVWFHPGYENTDLQLRWDPLVLLNFAMALGCIAAMIYLFRKNKSPYLTVSLGILLVMVLYIAVMSVVV</sequence>
<feature type="transmembrane region" description="Helical" evidence="6">
    <location>
        <begin position="335"/>
        <end position="356"/>
    </location>
</feature>
<proteinExistence type="predicted"/>
<dbReference type="InterPro" id="IPR008457">
    <property type="entry name" value="Cu-R_CopD_dom"/>
</dbReference>
<keyword evidence="2" id="KW-1003">Cell membrane</keyword>
<name>A0ABW3S7R4_9BACL</name>
<dbReference type="PANTHER" id="PTHR34820">
    <property type="entry name" value="INNER MEMBRANE PROTEIN YEBZ"/>
    <property type="match status" value="1"/>
</dbReference>
<evidence type="ECO:0000256" key="6">
    <source>
        <dbReference type="SAM" id="Phobius"/>
    </source>
</evidence>